<evidence type="ECO:0008006" key="5">
    <source>
        <dbReference type="Google" id="ProtNLM"/>
    </source>
</evidence>
<feature type="signal peptide" evidence="2">
    <location>
        <begin position="1"/>
        <end position="18"/>
    </location>
</feature>
<dbReference type="EMBL" id="NHRY01000237">
    <property type="protein sequence ID" value="PPQ28815.1"/>
    <property type="molecule type" value="Genomic_DNA"/>
</dbReference>
<dbReference type="Proteomes" id="UP000239724">
    <property type="component" value="Unassembled WGS sequence"/>
</dbReference>
<evidence type="ECO:0000256" key="1">
    <source>
        <dbReference type="SAM" id="MobiDB-lite"/>
    </source>
</evidence>
<organism evidence="3 4">
    <name type="scientific">Rhodopila globiformis</name>
    <name type="common">Rhodopseudomonas globiformis</name>
    <dbReference type="NCBI Taxonomy" id="1071"/>
    <lineage>
        <taxon>Bacteria</taxon>
        <taxon>Pseudomonadati</taxon>
        <taxon>Pseudomonadota</taxon>
        <taxon>Alphaproteobacteria</taxon>
        <taxon>Acetobacterales</taxon>
        <taxon>Acetobacteraceae</taxon>
        <taxon>Rhodopila</taxon>
    </lineage>
</organism>
<feature type="chain" id="PRO_5015447346" description="DUF4398 domain-containing protein" evidence="2">
    <location>
        <begin position="19"/>
        <end position="132"/>
    </location>
</feature>
<feature type="region of interest" description="Disordered" evidence="1">
    <location>
        <begin position="21"/>
        <end position="50"/>
    </location>
</feature>
<proteinExistence type="predicted"/>
<evidence type="ECO:0000256" key="2">
    <source>
        <dbReference type="SAM" id="SignalP"/>
    </source>
</evidence>
<evidence type="ECO:0000313" key="4">
    <source>
        <dbReference type="Proteomes" id="UP000239724"/>
    </source>
</evidence>
<dbReference type="AlphaFoldDB" id="A0A2S6N2H1"/>
<reference evidence="3 4" key="1">
    <citation type="journal article" date="2018" name="Arch. Microbiol.">
        <title>New insights into the metabolic potential of the phototrophic purple bacterium Rhodopila globiformis DSM 161(T) from its draft genome sequence and evidence for a vanadium-dependent nitrogenase.</title>
        <authorList>
            <person name="Imhoff J.F."/>
            <person name="Rahn T."/>
            <person name="Kunzel S."/>
            <person name="Neulinger S.C."/>
        </authorList>
    </citation>
    <scope>NUCLEOTIDE SEQUENCE [LARGE SCALE GENOMIC DNA]</scope>
    <source>
        <strain evidence="3 4">DSM 161</strain>
    </source>
</reference>
<name>A0A2S6N2H1_RHOGL</name>
<keyword evidence="2" id="KW-0732">Signal</keyword>
<sequence>MRSLILLAPLLLAVPAVAQQAAPADQSPNDQRYVRSALPGPSLPENSPPSAYLRAAQGALAAGRAGEAQQALEQAQTRLLDRSVPLGQTDTPSSNPAISQIDQALQALRAHDRTTCMHWIETAMATVTAQGM</sequence>
<accession>A0A2S6N2H1</accession>
<dbReference type="RefSeq" id="WP_104521233.1">
    <property type="nucleotide sequence ID" value="NZ_NHRY01000237.1"/>
</dbReference>
<keyword evidence="4" id="KW-1185">Reference proteome</keyword>
<evidence type="ECO:0000313" key="3">
    <source>
        <dbReference type="EMBL" id="PPQ28815.1"/>
    </source>
</evidence>
<comment type="caution">
    <text evidence="3">The sequence shown here is derived from an EMBL/GenBank/DDBJ whole genome shotgun (WGS) entry which is preliminary data.</text>
</comment>
<protein>
    <recommendedName>
        <fullName evidence="5">DUF4398 domain-containing protein</fullName>
    </recommendedName>
</protein>
<gene>
    <name evidence="3" type="ORF">CCS01_23390</name>
</gene>